<evidence type="ECO:0000313" key="3">
    <source>
        <dbReference type="Proteomes" id="UP000035648"/>
    </source>
</evidence>
<dbReference type="CDD" id="cd03801">
    <property type="entry name" value="GT4_PimA-like"/>
    <property type="match status" value="1"/>
</dbReference>
<organism evidence="2 3">
    <name type="scientific">Berkelbacteria bacterium GW2011_GWE1_39_12</name>
    <dbReference type="NCBI Taxonomy" id="1618337"/>
    <lineage>
        <taxon>Bacteria</taxon>
        <taxon>Candidatus Berkelbacteria</taxon>
    </lineage>
</organism>
<accession>A0A0G4B2Q7</accession>
<dbReference type="SUPFAM" id="SSF53756">
    <property type="entry name" value="UDP-Glycosyltransferase/glycogen phosphorylase"/>
    <property type="match status" value="1"/>
</dbReference>
<dbReference type="Gene3D" id="3.40.50.2000">
    <property type="entry name" value="Glycogen Phosphorylase B"/>
    <property type="match status" value="2"/>
</dbReference>
<dbReference type="Pfam" id="PF00534">
    <property type="entry name" value="Glycos_transf_1"/>
    <property type="match status" value="1"/>
</dbReference>
<dbReference type="InterPro" id="IPR050194">
    <property type="entry name" value="Glycosyltransferase_grp1"/>
</dbReference>
<evidence type="ECO:0000259" key="1">
    <source>
        <dbReference type="Pfam" id="PF00534"/>
    </source>
</evidence>
<dbReference type="PANTHER" id="PTHR45947">
    <property type="entry name" value="SULFOQUINOVOSYL TRANSFERASE SQD2"/>
    <property type="match status" value="1"/>
</dbReference>
<evidence type="ECO:0000313" key="2">
    <source>
        <dbReference type="EMBL" id="AKM82179.1"/>
    </source>
</evidence>
<dbReference type="STRING" id="1618337.UT28_C0001G0370"/>
<dbReference type="AlphaFoldDB" id="A0A0G4B2Q7"/>
<dbReference type="KEGG" id="bbgw:UT28_C0001G0370"/>
<name>A0A0G4B2Q7_9BACT</name>
<dbReference type="GO" id="GO:0016757">
    <property type="term" value="F:glycosyltransferase activity"/>
    <property type="evidence" value="ECO:0007669"/>
    <property type="project" value="InterPro"/>
</dbReference>
<dbReference type="EMBL" id="CP011213">
    <property type="protein sequence ID" value="AKM82179.1"/>
    <property type="molecule type" value="Genomic_DNA"/>
</dbReference>
<reference evidence="2 3" key="1">
    <citation type="journal article" date="2015" name="Nature">
        <title>rRNA introns, odd ribosomes, and small enigmatic genomes across a large radiation of phyla.</title>
        <authorList>
            <person name="Brown C.T."/>
            <person name="Hug L.A."/>
            <person name="Thomas B.C."/>
            <person name="Sharon I."/>
            <person name="Castelle C.J."/>
            <person name="Singh A."/>
            <person name="Wilkins M.J."/>
            <person name="Williams K.H."/>
            <person name="Banfield J.F."/>
        </authorList>
    </citation>
    <scope>NUCLEOTIDE SEQUENCE [LARGE SCALE GENOMIC DNA]</scope>
</reference>
<protein>
    <submittedName>
        <fullName evidence="2">Group 2 glycosyl transferase</fullName>
    </submittedName>
</protein>
<keyword evidence="2" id="KW-0808">Transferase</keyword>
<dbReference type="Proteomes" id="UP000035648">
    <property type="component" value="Chromosome"/>
</dbReference>
<sequence>MAKPILAIITHSIRMDNHLPLKYFQEFEVKHFYFDAPYGDLKTVDLGNAIKWDSFSDLEKKLIALNPDLIQGAEPYASKIAIRICRVTKKVARKLKKPYIFPMFENRPVSARFGPFWAPILKFVLKDYAGGAAAIYYLNEGAKRNLEEAGVDPKKLKQEPYGVWGVDTSLFRPAYSKPAAITGKRYILYVGRFIEDKGITYLLAAWNSVKHQFSDVELVFIGSGEMDIDIEGSQMQKMGQMKNAELPPFFANALFTVYPSITMPKWEEQVGTVNLQSLACGRPVLTTTSGAIPEYITDEVGILVPERDAEELADGMSELIENDEKREELAKKARPYILENFDAEKNVIKIEKELLILIKE</sequence>
<proteinExistence type="predicted"/>
<dbReference type="InterPro" id="IPR001296">
    <property type="entry name" value="Glyco_trans_1"/>
</dbReference>
<feature type="domain" description="Glycosyl transferase family 1" evidence="1">
    <location>
        <begin position="180"/>
        <end position="334"/>
    </location>
</feature>
<dbReference type="PANTHER" id="PTHR45947:SF3">
    <property type="entry name" value="SULFOQUINOVOSYL TRANSFERASE SQD2"/>
    <property type="match status" value="1"/>
</dbReference>
<gene>
    <name evidence="2" type="ORF">UT28_C0001G0370</name>
</gene>